<dbReference type="InterPro" id="IPR050469">
    <property type="entry name" value="Diguanylate_Cyclase"/>
</dbReference>
<dbReference type="GO" id="GO:1902201">
    <property type="term" value="P:negative regulation of bacterial-type flagellum-dependent cell motility"/>
    <property type="evidence" value="ECO:0007669"/>
    <property type="project" value="TreeGrafter"/>
</dbReference>
<feature type="transmembrane region" description="Helical" evidence="1">
    <location>
        <begin position="162"/>
        <end position="181"/>
    </location>
</feature>
<dbReference type="InterPro" id="IPR035965">
    <property type="entry name" value="PAS-like_dom_sf"/>
</dbReference>
<gene>
    <name evidence="3" type="ORF">CARN2_4259</name>
</gene>
<keyword evidence="1" id="KW-0812">Transmembrane</keyword>
<dbReference type="CDD" id="cd00130">
    <property type="entry name" value="PAS"/>
    <property type="match status" value="1"/>
</dbReference>
<dbReference type="Pfam" id="PF00990">
    <property type="entry name" value="GGDEF"/>
    <property type="match status" value="1"/>
</dbReference>
<feature type="transmembrane region" description="Helical" evidence="1">
    <location>
        <begin position="115"/>
        <end position="132"/>
    </location>
</feature>
<dbReference type="EMBL" id="CABM01000061">
    <property type="protein sequence ID" value="CBH98777.1"/>
    <property type="molecule type" value="Genomic_DNA"/>
</dbReference>
<dbReference type="NCBIfam" id="TIGR00229">
    <property type="entry name" value="sensory_box"/>
    <property type="match status" value="1"/>
</dbReference>
<accession>E6PV20</accession>
<dbReference type="Gene3D" id="3.30.70.270">
    <property type="match status" value="1"/>
</dbReference>
<dbReference type="InterPro" id="IPR043128">
    <property type="entry name" value="Rev_trsase/Diguanyl_cyclase"/>
</dbReference>
<dbReference type="PROSITE" id="PS50887">
    <property type="entry name" value="GGDEF"/>
    <property type="match status" value="1"/>
</dbReference>
<keyword evidence="1" id="KW-1133">Transmembrane helix</keyword>
<dbReference type="NCBIfam" id="TIGR00254">
    <property type="entry name" value="GGDEF"/>
    <property type="match status" value="1"/>
</dbReference>
<dbReference type="InterPro" id="IPR000160">
    <property type="entry name" value="GGDEF_dom"/>
</dbReference>
<dbReference type="SUPFAM" id="SSF55785">
    <property type="entry name" value="PYP-like sensor domain (PAS domain)"/>
    <property type="match status" value="1"/>
</dbReference>
<dbReference type="Gene3D" id="3.30.450.20">
    <property type="entry name" value="PAS domain"/>
    <property type="match status" value="1"/>
</dbReference>
<dbReference type="InterPro" id="IPR029787">
    <property type="entry name" value="Nucleotide_cyclase"/>
</dbReference>
<protein>
    <recommendedName>
        <fullName evidence="2">GGDEF domain-containing protein</fullName>
    </recommendedName>
</protein>
<dbReference type="SMART" id="SM00091">
    <property type="entry name" value="PAS"/>
    <property type="match status" value="1"/>
</dbReference>
<dbReference type="FunFam" id="3.30.70.270:FF:000001">
    <property type="entry name" value="Diguanylate cyclase domain protein"/>
    <property type="match status" value="1"/>
</dbReference>
<dbReference type="InterPro" id="IPR000014">
    <property type="entry name" value="PAS"/>
</dbReference>
<proteinExistence type="predicted"/>
<evidence type="ECO:0000313" key="3">
    <source>
        <dbReference type="EMBL" id="CBH98777.1"/>
    </source>
</evidence>
<dbReference type="AlphaFoldDB" id="E6PV20"/>
<sequence>MPAPSSSTASNAATAPPSTPRLTASGLFAEDLQDDAYVLANWPRIRGRVRDIGVYGGSAFLLMGLVDYAILGPVPMLALILLGRLAMAGYGWQVTRHGLRPTIALEQLPRLRRQLFLFELLTVPTFLLEVGVLPTSAAFSIMSALTLVFALYAFAPLLCRHSLWLGPMVTLPFMGMVIAGFPLDWRLLASAALLLGFANIAGWQLAVAQARHLRLAWLDREALRLEVAERKLVEQALERSQTHLRRLFEAAPVAMVLLRLEDGAILRYNQAARTLLDPKGLSRQPLVSLDFYADPQRRELLRAHLRAGQALSQIELQLRNAEGLLRDTLVSAQPIEHEGQACVLIGLTDVSGLKQLQRQLQQQAEQDMLTGLPNRRGFVAGANELLDRADSALALLMIDLDHFKRINDSHGHRVGDEVLEQFGALLNAHMRQGDRVARFGGEEFVVLLAVASGRAAVDAAERMRSYVEQHPFATSAGVLRLSVSIGLALREPGKPVQNDLASLLQAADDALYRAKQGGRNRVEMPALGA</sequence>
<reference evidence="3" key="1">
    <citation type="submission" date="2009-10" db="EMBL/GenBank/DDBJ databases">
        <title>Diversity of trophic interactions inside an arsenic-rich microbial ecosystem.</title>
        <authorList>
            <person name="Bertin P.N."/>
            <person name="Heinrich-Salmeron A."/>
            <person name="Pelletier E."/>
            <person name="Goulhen-Chollet F."/>
            <person name="Arsene-Ploetze F."/>
            <person name="Gallien S."/>
            <person name="Calteau A."/>
            <person name="Vallenet D."/>
            <person name="Casiot C."/>
            <person name="Chane-Woon-Ming B."/>
            <person name="Giloteaux L."/>
            <person name="Barakat M."/>
            <person name="Bonnefoy V."/>
            <person name="Bruneel O."/>
            <person name="Chandler M."/>
            <person name="Cleiss J."/>
            <person name="Duran R."/>
            <person name="Elbaz-Poulichet F."/>
            <person name="Fonknechten N."/>
            <person name="Lauga B."/>
            <person name="Mornico D."/>
            <person name="Ortet P."/>
            <person name="Schaeffer C."/>
            <person name="Siguier P."/>
            <person name="Alexander Thil Smith A."/>
            <person name="Van Dorsselaer A."/>
            <person name="Weissenbach J."/>
            <person name="Medigue C."/>
            <person name="Le Paslier D."/>
        </authorList>
    </citation>
    <scope>NUCLEOTIDE SEQUENCE</scope>
</reference>
<organism evidence="3">
    <name type="scientific">mine drainage metagenome</name>
    <dbReference type="NCBI Taxonomy" id="410659"/>
    <lineage>
        <taxon>unclassified sequences</taxon>
        <taxon>metagenomes</taxon>
        <taxon>ecological metagenomes</taxon>
    </lineage>
</organism>
<dbReference type="PANTHER" id="PTHR45138">
    <property type="entry name" value="REGULATORY COMPONENTS OF SENSORY TRANSDUCTION SYSTEM"/>
    <property type="match status" value="1"/>
</dbReference>
<dbReference type="GO" id="GO:0005886">
    <property type="term" value="C:plasma membrane"/>
    <property type="evidence" value="ECO:0007669"/>
    <property type="project" value="TreeGrafter"/>
</dbReference>
<dbReference type="GO" id="GO:0052621">
    <property type="term" value="F:diguanylate cyclase activity"/>
    <property type="evidence" value="ECO:0007669"/>
    <property type="project" value="TreeGrafter"/>
</dbReference>
<keyword evidence="1" id="KW-0472">Membrane</keyword>
<dbReference type="SUPFAM" id="SSF55073">
    <property type="entry name" value="Nucleotide cyclase"/>
    <property type="match status" value="1"/>
</dbReference>
<feature type="transmembrane region" description="Helical" evidence="1">
    <location>
        <begin position="138"/>
        <end position="155"/>
    </location>
</feature>
<evidence type="ECO:0000256" key="1">
    <source>
        <dbReference type="SAM" id="Phobius"/>
    </source>
</evidence>
<name>E6PV20_9ZZZZ</name>
<dbReference type="SMART" id="SM00267">
    <property type="entry name" value="GGDEF"/>
    <property type="match status" value="1"/>
</dbReference>
<dbReference type="CDD" id="cd01949">
    <property type="entry name" value="GGDEF"/>
    <property type="match status" value="1"/>
</dbReference>
<feature type="transmembrane region" description="Helical" evidence="1">
    <location>
        <begin position="76"/>
        <end position="94"/>
    </location>
</feature>
<evidence type="ECO:0000259" key="2">
    <source>
        <dbReference type="PROSITE" id="PS50887"/>
    </source>
</evidence>
<comment type="caution">
    <text evidence="3">The sequence shown here is derived from an EMBL/GenBank/DDBJ whole genome shotgun (WGS) entry which is preliminary data.</text>
</comment>
<dbReference type="GO" id="GO:0043709">
    <property type="term" value="P:cell adhesion involved in single-species biofilm formation"/>
    <property type="evidence" value="ECO:0007669"/>
    <property type="project" value="TreeGrafter"/>
</dbReference>
<dbReference type="Pfam" id="PF13188">
    <property type="entry name" value="PAS_8"/>
    <property type="match status" value="1"/>
</dbReference>
<feature type="transmembrane region" description="Helical" evidence="1">
    <location>
        <begin position="52"/>
        <end position="70"/>
    </location>
</feature>
<feature type="domain" description="GGDEF" evidence="2">
    <location>
        <begin position="391"/>
        <end position="527"/>
    </location>
</feature>
<dbReference type="PANTHER" id="PTHR45138:SF9">
    <property type="entry name" value="DIGUANYLATE CYCLASE DGCM-RELATED"/>
    <property type="match status" value="1"/>
</dbReference>